<keyword evidence="1" id="KW-0808">Transferase</keyword>
<organism evidence="4 5">
    <name type="scientific">Rugosimonospora africana</name>
    <dbReference type="NCBI Taxonomy" id="556532"/>
    <lineage>
        <taxon>Bacteria</taxon>
        <taxon>Bacillati</taxon>
        <taxon>Actinomycetota</taxon>
        <taxon>Actinomycetes</taxon>
        <taxon>Micromonosporales</taxon>
        <taxon>Micromonosporaceae</taxon>
        <taxon>Rugosimonospora</taxon>
    </lineage>
</organism>
<sequence length="201" mass="22100">MALGYVRPARPEDAGEIARIQLSTWRTAYRRLLPRHVLDQLDEDWMAQQWREAVVSPPSDRHRLLVAVEQADESYLVGFLAAGPPDEVALAPSEEPGTLGDNVAAITDLLVEPRWGRRGHGSRLLSAAVDLWRPDGFDTAVAWAYQQDKATINFLTSAGWQPDGATRSLDVEDLLVPQARLHVSLIEESTEPDGEAGALDG</sequence>
<accession>A0A8J3QMK3</accession>
<dbReference type="PANTHER" id="PTHR43877:SF1">
    <property type="entry name" value="ACETYLTRANSFERASE"/>
    <property type="match status" value="1"/>
</dbReference>
<dbReference type="InterPro" id="IPR016181">
    <property type="entry name" value="Acyl_CoA_acyltransferase"/>
</dbReference>
<dbReference type="CDD" id="cd04301">
    <property type="entry name" value="NAT_SF"/>
    <property type="match status" value="1"/>
</dbReference>
<reference evidence="4" key="1">
    <citation type="submission" date="2021-01" db="EMBL/GenBank/DDBJ databases">
        <title>Whole genome shotgun sequence of Rugosimonospora africana NBRC 104875.</title>
        <authorList>
            <person name="Komaki H."/>
            <person name="Tamura T."/>
        </authorList>
    </citation>
    <scope>NUCLEOTIDE SEQUENCE</scope>
    <source>
        <strain evidence="4">NBRC 104875</strain>
    </source>
</reference>
<dbReference type="AlphaFoldDB" id="A0A8J3QMK3"/>
<keyword evidence="2" id="KW-0012">Acyltransferase</keyword>
<comment type="caution">
    <text evidence="4">The sequence shown here is derived from an EMBL/GenBank/DDBJ whole genome shotgun (WGS) entry which is preliminary data.</text>
</comment>
<dbReference type="EMBL" id="BONZ01000015">
    <property type="protein sequence ID" value="GIH13694.1"/>
    <property type="molecule type" value="Genomic_DNA"/>
</dbReference>
<dbReference type="Proteomes" id="UP000642748">
    <property type="component" value="Unassembled WGS sequence"/>
</dbReference>
<dbReference type="GO" id="GO:0016747">
    <property type="term" value="F:acyltransferase activity, transferring groups other than amino-acyl groups"/>
    <property type="evidence" value="ECO:0007669"/>
    <property type="project" value="InterPro"/>
</dbReference>
<dbReference type="SUPFAM" id="SSF55729">
    <property type="entry name" value="Acyl-CoA N-acyltransferases (Nat)"/>
    <property type="match status" value="1"/>
</dbReference>
<evidence type="ECO:0000259" key="3">
    <source>
        <dbReference type="PROSITE" id="PS51186"/>
    </source>
</evidence>
<proteinExistence type="predicted"/>
<dbReference type="InterPro" id="IPR050832">
    <property type="entry name" value="Bact_Acetyltransf"/>
</dbReference>
<evidence type="ECO:0000256" key="1">
    <source>
        <dbReference type="ARBA" id="ARBA00022679"/>
    </source>
</evidence>
<dbReference type="RefSeq" id="WP_203917354.1">
    <property type="nucleotide sequence ID" value="NZ_BONZ01000015.1"/>
</dbReference>
<dbReference type="PROSITE" id="PS51186">
    <property type="entry name" value="GNAT"/>
    <property type="match status" value="1"/>
</dbReference>
<gene>
    <name evidence="4" type="ORF">Raf01_18660</name>
</gene>
<evidence type="ECO:0000313" key="5">
    <source>
        <dbReference type="Proteomes" id="UP000642748"/>
    </source>
</evidence>
<evidence type="ECO:0000256" key="2">
    <source>
        <dbReference type="ARBA" id="ARBA00023315"/>
    </source>
</evidence>
<dbReference type="Gene3D" id="3.40.630.30">
    <property type="match status" value="1"/>
</dbReference>
<name>A0A8J3QMK3_9ACTN</name>
<dbReference type="PANTHER" id="PTHR43877">
    <property type="entry name" value="AMINOALKYLPHOSPHONATE N-ACETYLTRANSFERASE-RELATED-RELATED"/>
    <property type="match status" value="1"/>
</dbReference>
<dbReference type="Pfam" id="PF00583">
    <property type="entry name" value="Acetyltransf_1"/>
    <property type="match status" value="1"/>
</dbReference>
<dbReference type="InterPro" id="IPR000182">
    <property type="entry name" value="GNAT_dom"/>
</dbReference>
<feature type="domain" description="N-acetyltransferase" evidence="3">
    <location>
        <begin position="4"/>
        <end position="177"/>
    </location>
</feature>
<protein>
    <submittedName>
        <fullName evidence="4">N-acetyltransferase</fullName>
    </submittedName>
</protein>
<keyword evidence="5" id="KW-1185">Reference proteome</keyword>
<evidence type="ECO:0000313" key="4">
    <source>
        <dbReference type="EMBL" id="GIH13694.1"/>
    </source>
</evidence>